<comment type="function">
    <text evidence="4">Involved in pyrimidine base degradation. Catalyzes physiologically the reduction of uracil to 5,6-dihydrouracil (DHU) by using NADH as a specific cosubstrate. It also catalyzes the reverse reaction and the reduction of thymine to 5,6-dihydrothymine (DHT).</text>
</comment>
<feature type="domain" description="Dihydroprymidine dehydrogenase" evidence="7">
    <location>
        <begin position="7"/>
        <end position="99"/>
    </location>
</feature>
<dbReference type="InterPro" id="IPR028261">
    <property type="entry name" value="DPD_II"/>
</dbReference>
<evidence type="ECO:0000313" key="9">
    <source>
        <dbReference type="Proteomes" id="UP000001551"/>
    </source>
</evidence>
<dbReference type="EMBL" id="CP002400">
    <property type="protein sequence ID" value="ADU26723.1"/>
    <property type="molecule type" value="Genomic_DNA"/>
</dbReference>
<dbReference type="GO" id="GO:0002058">
    <property type="term" value="F:uracil binding"/>
    <property type="evidence" value="ECO:0007669"/>
    <property type="project" value="TreeGrafter"/>
</dbReference>
<keyword evidence="9" id="KW-1185">Reference proteome</keyword>
<dbReference type="RefSeq" id="WP_013485084.1">
    <property type="nucleotide sequence ID" value="NC_014828.1"/>
</dbReference>
<dbReference type="GO" id="GO:0006210">
    <property type="term" value="P:thymine catabolic process"/>
    <property type="evidence" value="ECO:0007669"/>
    <property type="project" value="TreeGrafter"/>
</dbReference>
<dbReference type="SUPFAM" id="SSF51971">
    <property type="entry name" value="Nucleotide-binding domain"/>
    <property type="match status" value="1"/>
</dbReference>
<name>E6U517_ETHHY</name>
<evidence type="ECO:0000256" key="5">
    <source>
        <dbReference type="ARBA" id="ARBA00049714"/>
    </source>
</evidence>
<dbReference type="GO" id="GO:0004159">
    <property type="term" value="F:dihydropyrimidine dehydrogenase (NAD+) activity"/>
    <property type="evidence" value="ECO:0007669"/>
    <property type="project" value="UniProtKB-EC"/>
</dbReference>
<dbReference type="AlphaFoldDB" id="E6U517"/>
<keyword evidence="1" id="KW-0560">Oxidoreductase</keyword>
<dbReference type="EC" id="1.3.1.1" evidence="6"/>
<dbReference type="GO" id="GO:0050661">
    <property type="term" value="F:NADP binding"/>
    <property type="evidence" value="ECO:0007669"/>
    <property type="project" value="TreeGrafter"/>
</dbReference>
<dbReference type="Gene3D" id="1.10.1060.10">
    <property type="entry name" value="Alpha-helical ferredoxin"/>
    <property type="match status" value="1"/>
</dbReference>
<sequence length="256" mass="27156">MKPYEITILQEAERCLLCYDAPCTKICPAKSDPAAFIQAIRLDNRRAGARQALENNPLGSVCAMLCTADRYCEKVCIRGKIDRPVNISMLHTYIAHQACVEGAFPKPRREPTGVKIAVLGANIAALSAAAALALDGVQVTIFASGFLWSADILRQLMEKGGDRDVLGDGMNMLVELGIHLLSVEDARAQIKAGALSKFGAVVVASKEAAQEFGVAPDAPGVFPSGDLADGPDDAAFSVRKGRIAAERARAFAEGKT</sequence>
<dbReference type="HOGENOM" id="CLU_1084807_0_0_9"/>
<dbReference type="Gene3D" id="3.50.50.60">
    <property type="entry name" value="FAD/NAD(P)-binding domain"/>
    <property type="match status" value="1"/>
</dbReference>
<dbReference type="GO" id="GO:0006212">
    <property type="term" value="P:uracil catabolic process"/>
    <property type="evidence" value="ECO:0007669"/>
    <property type="project" value="TreeGrafter"/>
</dbReference>
<dbReference type="InterPro" id="IPR009051">
    <property type="entry name" value="Helical_ferredxn"/>
</dbReference>
<dbReference type="STRING" id="663278.Ethha_1172"/>
<evidence type="ECO:0000256" key="2">
    <source>
        <dbReference type="ARBA" id="ARBA00047685"/>
    </source>
</evidence>
<protein>
    <recommendedName>
        <fullName evidence="6">dihydrouracil dehydrogenase (NAD(+))</fullName>
        <ecNumber evidence="6">1.3.1.1</ecNumber>
    </recommendedName>
</protein>
<comment type="subunit">
    <text evidence="5">Heterotetramer of 2 PreA and 2 PreT subunits.</text>
</comment>
<proteinExistence type="predicted"/>
<dbReference type="Pfam" id="PF14691">
    <property type="entry name" value="Fer4_20"/>
    <property type="match status" value="1"/>
</dbReference>
<comment type="catalytic activity">
    <reaction evidence="2">
        <text>5,6-dihydrothymine + NAD(+) = thymine + NADH + H(+)</text>
        <dbReference type="Rhea" id="RHEA:28791"/>
        <dbReference type="ChEBI" id="CHEBI:15378"/>
        <dbReference type="ChEBI" id="CHEBI:17821"/>
        <dbReference type="ChEBI" id="CHEBI:27468"/>
        <dbReference type="ChEBI" id="CHEBI:57540"/>
        <dbReference type="ChEBI" id="CHEBI:57945"/>
        <dbReference type="EC" id="1.3.1.1"/>
    </reaction>
</comment>
<evidence type="ECO:0000256" key="1">
    <source>
        <dbReference type="ARBA" id="ARBA00023002"/>
    </source>
</evidence>
<evidence type="ECO:0000256" key="3">
    <source>
        <dbReference type="ARBA" id="ARBA00048792"/>
    </source>
</evidence>
<accession>E6U517</accession>
<dbReference type="eggNOG" id="COG0493">
    <property type="taxonomic scope" value="Bacteria"/>
</dbReference>
<organism evidence="8 9">
    <name type="scientific">Ethanoligenens harbinense (strain DSM 18485 / JCM 12961 / CGMCC 1.5033 / YUAN-3)</name>
    <dbReference type="NCBI Taxonomy" id="663278"/>
    <lineage>
        <taxon>Bacteria</taxon>
        <taxon>Bacillati</taxon>
        <taxon>Bacillota</taxon>
        <taxon>Clostridia</taxon>
        <taxon>Eubacteriales</taxon>
        <taxon>Oscillospiraceae</taxon>
        <taxon>Ethanoligenens</taxon>
    </lineage>
</organism>
<dbReference type="KEGG" id="eha:Ethha_1172"/>
<evidence type="ECO:0000256" key="4">
    <source>
        <dbReference type="ARBA" id="ARBA00049578"/>
    </source>
</evidence>
<dbReference type="SUPFAM" id="SSF46548">
    <property type="entry name" value="alpha-helical ferredoxin"/>
    <property type="match status" value="1"/>
</dbReference>
<evidence type="ECO:0000256" key="6">
    <source>
        <dbReference type="ARBA" id="ARBA00049728"/>
    </source>
</evidence>
<evidence type="ECO:0000259" key="7">
    <source>
        <dbReference type="Pfam" id="PF14691"/>
    </source>
</evidence>
<evidence type="ECO:0000313" key="8">
    <source>
        <dbReference type="EMBL" id="ADU26723.1"/>
    </source>
</evidence>
<gene>
    <name evidence="8" type="ordered locus">Ethha_1172</name>
</gene>
<reference evidence="8 9" key="1">
    <citation type="submission" date="2010-12" db="EMBL/GenBank/DDBJ databases">
        <title>Complete sequence of Ethanoligenens harbinense YUAN-3.</title>
        <authorList>
            <person name="Lucas S."/>
            <person name="Copeland A."/>
            <person name="Lapidus A."/>
            <person name="Cheng J.-F."/>
            <person name="Bruce D."/>
            <person name="Goodwin L."/>
            <person name="Pitluck S."/>
            <person name="Chertkov O."/>
            <person name="Misra M."/>
            <person name="Detter J.C."/>
            <person name="Han C."/>
            <person name="Tapia R."/>
            <person name="Land M."/>
            <person name="Hauser L."/>
            <person name="Jeffries C."/>
            <person name="Kyrpides N."/>
            <person name="Ivanova N."/>
            <person name="Mikhailova N."/>
            <person name="Wang A."/>
            <person name="Mouttaki H."/>
            <person name="He Z."/>
            <person name="Zhou J."/>
            <person name="Hemme C.L."/>
            <person name="Woyke T."/>
        </authorList>
    </citation>
    <scope>NUCLEOTIDE SEQUENCE [LARGE SCALE GENOMIC DNA]</scope>
    <source>
        <strain evidence="9">DSM 18485 / JCM 12961 / CGMCC 1.5033 / YUAN-3</strain>
    </source>
</reference>
<dbReference type="InterPro" id="IPR036188">
    <property type="entry name" value="FAD/NAD-bd_sf"/>
</dbReference>
<dbReference type="PANTHER" id="PTHR43073">
    <property type="entry name" value="DIHYDROPYRIMIDINE DEHYDROGENASE [NADP(+)]"/>
    <property type="match status" value="1"/>
</dbReference>
<comment type="catalytic activity">
    <reaction evidence="3">
        <text>5,6-dihydrouracil + NAD(+) = uracil + NADH + H(+)</text>
        <dbReference type="Rhea" id="RHEA:20189"/>
        <dbReference type="ChEBI" id="CHEBI:15378"/>
        <dbReference type="ChEBI" id="CHEBI:15901"/>
        <dbReference type="ChEBI" id="CHEBI:17568"/>
        <dbReference type="ChEBI" id="CHEBI:57540"/>
        <dbReference type="ChEBI" id="CHEBI:57945"/>
        <dbReference type="EC" id="1.3.1.1"/>
    </reaction>
</comment>
<dbReference type="PANTHER" id="PTHR43073:SF2">
    <property type="entry name" value="DIHYDROPYRIMIDINE DEHYDROGENASE [NADP(+)]"/>
    <property type="match status" value="1"/>
</dbReference>
<dbReference type="GO" id="GO:0051536">
    <property type="term" value="F:iron-sulfur cluster binding"/>
    <property type="evidence" value="ECO:0007669"/>
    <property type="project" value="InterPro"/>
</dbReference>
<dbReference type="Proteomes" id="UP000001551">
    <property type="component" value="Chromosome"/>
</dbReference>